<dbReference type="SUPFAM" id="SSF48350">
    <property type="entry name" value="GTPase activation domain, GAP"/>
    <property type="match status" value="1"/>
</dbReference>
<evidence type="ECO:0000256" key="3">
    <source>
        <dbReference type="SAM" id="MobiDB-lite"/>
    </source>
</evidence>
<dbReference type="AlphaFoldDB" id="A0A8J6ERW7"/>
<dbReference type="GO" id="GO:0051056">
    <property type="term" value="P:regulation of small GTPase mediated signal transduction"/>
    <property type="evidence" value="ECO:0007669"/>
    <property type="project" value="TreeGrafter"/>
</dbReference>
<dbReference type="PANTHER" id="PTHR14963">
    <property type="entry name" value="RHO GTPASE ACTIVATING PROTEIN 18,19-RELATED"/>
    <property type="match status" value="1"/>
</dbReference>
<evidence type="ECO:0000313" key="5">
    <source>
        <dbReference type="EMBL" id="KAG9473896.1"/>
    </source>
</evidence>
<dbReference type="SMART" id="SM00324">
    <property type="entry name" value="RhoGAP"/>
    <property type="match status" value="1"/>
</dbReference>
<dbReference type="FunFam" id="1.10.555.10:FF:000018">
    <property type="entry name" value="Rho GTPase activating protein 28"/>
    <property type="match status" value="1"/>
</dbReference>
<evidence type="ECO:0000256" key="1">
    <source>
        <dbReference type="ARBA" id="ARBA00022468"/>
    </source>
</evidence>
<dbReference type="Pfam" id="PF00620">
    <property type="entry name" value="RhoGAP"/>
    <property type="match status" value="1"/>
</dbReference>
<evidence type="ECO:0000313" key="6">
    <source>
        <dbReference type="Proteomes" id="UP000770717"/>
    </source>
</evidence>
<dbReference type="PANTHER" id="PTHR14963:SF4">
    <property type="entry name" value="RHO GTPASE-ACTIVATING PROTEIN 40"/>
    <property type="match status" value="1"/>
</dbReference>
<dbReference type="Pfam" id="PF25442">
    <property type="entry name" value="Ubiquitin_RHG40_C"/>
    <property type="match status" value="1"/>
</dbReference>
<feature type="domain" description="Rho-GAP" evidence="4">
    <location>
        <begin position="307"/>
        <end position="506"/>
    </location>
</feature>
<organism evidence="5 6">
    <name type="scientific">Eleutherodactylus coqui</name>
    <name type="common">Puerto Rican coqui</name>
    <dbReference type="NCBI Taxonomy" id="57060"/>
    <lineage>
        <taxon>Eukaryota</taxon>
        <taxon>Metazoa</taxon>
        <taxon>Chordata</taxon>
        <taxon>Craniata</taxon>
        <taxon>Vertebrata</taxon>
        <taxon>Euteleostomi</taxon>
        <taxon>Amphibia</taxon>
        <taxon>Batrachia</taxon>
        <taxon>Anura</taxon>
        <taxon>Neobatrachia</taxon>
        <taxon>Hyloidea</taxon>
        <taxon>Eleutherodactylidae</taxon>
        <taxon>Eleutherodactylinae</taxon>
        <taxon>Eleutherodactylus</taxon>
        <taxon>Eleutherodactylus</taxon>
    </lineage>
</organism>
<feature type="region of interest" description="Disordered" evidence="3">
    <location>
        <begin position="84"/>
        <end position="106"/>
    </location>
</feature>
<dbReference type="PROSITE" id="PS50238">
    <property type="entry name" value="RHOGAP"/>
    <property type="match status" value="1"/>
</dbReference>
<dbReference type="InterPro" id="IPR057323">
    <property type="entry name" value="RHG40/28/18_ubiquitin"/>
</dbReference>
<gene>
    <name evidence="5" type="ORF">GDO78_004281</name>
</gene>
<dbReference type="GO" id="GO:0005096">
    <property type="term" value="F:GTPase activator activity"/>
    <property type="evidence" value="ECO:0007669"/>
    <property type="project" value="UniProtKB-KW"/>
</dbReference>
<protein>
    <recommendedName>
        <fullName evidence="4">Rho-GAP domain-containing protein</fullName>
    </recommendedName>
</protein>
<evidence type="ECO:0000259" key="4">
    <source>
        <dbReference type="PROSITE" id="PS50238"/>
    </source>
</evidence>
<evidence type="ECO:0000256" key="2">
    <source>
        <dbReference type="ARBA" id="ARBA00055252"/>
    </source>
</evidence>
<name>A0A8J6ERW7_ELECQ</name>
<dbReference type="InterPro" id="IPR000198">
    <property type="entry name" value="RhoGAP_dom"/>
</dbReference>
<keyword evidence="6" id="KW-1185">Reference proteome</keyword>
<accession>A0A8J6ERW7</accession>
<dbReference type="Proteomes" id="UP000770717">
    <property type="component" value="Unassembled WGS sequence"/>
</dbReference>
<dbReference type="EMBL" id="WNTK01000013">
    <property type="protein sequence ID" value="KAG9473896.1"/>
    <property type="molecule type" value="Genomic_DNA"/>
</dbReference>
<dbReference type="OrthoDB" id="27680at2759"/>
<comment type="function">
    <text evidence="2">GTPase activator for the Rho-type GTPases by converting them to an inactive GDP-bound state.</text>
</comment>
<dbReference type="GO" id="GO:0030833">
    <property type="term" value="P:regulation of actin filament polymerization"/>
    <property type="evidence" value="ECO:0007669"/>
    <property type="project" value="TreeGrafter"/>
</dbReference>
<comment type="caution">
    <text evidence="5">The sequence shown here is derived from an EMBL/GenBank/DDBJ whole genome shotgun (WGS) entry which is preliminary data.</text>
</comment>
<keyword evidence="1" id="KW-0343">GTPase activation</keyword>
<proteinExistence type="predicted"/>
<dbReference type="GO" id="GO:0005737">
    <property type="term" value="C:cytoplasm"/>
    <property type="evidence" value="ECO:0007669"/>
    <property type="project" value="TreeGrafter"/>
</dbReference>
<sequence>MDSRMSPSPSVDFFRRAEDVSLFPITRIPRPQILLSRHLFPLSNSLQTCQYNMNQPQTGSCCRKNLDPLSMNDFWLEVENIKQMQGSDGEESSSSEPSSPEDGEAEADWLQDTGLSPLIGDQSPTEDNVIILSTLTRTQTAAVQRRLDSYSQSLRKRSKQPARDVRDVFNRVSKTNIVVEANGTDERNGTEHTNGFPENIVQPLSSLRRGSEGSNVYNMDVAYSEQAELGHNENCKNTWQPESLPHFQIQKGRLGVTRVSDLSSLDMKQVPALALIELTALCDVLELDLKRNKPPKRRHTESRLFGVSLTALLEQDRKLITNTQVPLLLQAILNCLEKNGLEIQGILRICGSHARMKSLQQRLERNFYAGLFSWDEVNPHDAAGLLKLFLRELPAPLLTAEYLPAFTAVQKITDLKQRLQALNLLILVLPEANRSTLKALLEFLRKVASYEKRNLMSLWNIATIMAPNLFLYRGSGGKSQEGGEKHQAEGVAGLVMAMVHYQDLLWTVPTFLLSQVRKLNESSSKRFNERRLLNFLRKMNIDKERPEKNHTEPCKQVKIRASMFVKDSLAIQLNEGTQAADVLKKFQEHVNQRNWQMVSTMGLIKCNSSFVSSNLELYEVGGNIGEHCLDPDTYLLDLYNANPNAEWVIKPRPPSTPTV</sequence>
<reference evidence="5" key="1">
    <citation type="thesis" date="2020" institute="ProQuest LLC" country="789 East Eisenhower Parkway, Ann Arbor, MI, USA">
        <title>Comparative Genomics and Chromosome Evolution.</title>
        <authorList>
            <person name="Mudd A.B."/>
        </authorList>
    </citation>
    <scope>NUCLEOTIDE SEQUENCE</scope>
    <source>
        <strain evidence="5">HN-11 Male</strain>
        <tissue evidence="5">Kidney and liver</tissue>
    </source>
</reference>
<dbReference type="InterPro" id="IPR008936">
    <property type="entry name" value="Rho_GTPase_activation_prot"/>
</dbReference>
<feature type="compositionally biased region" description="Acidic residues" evidence="3">
    <location>
        <begin position="88"/>
        <end position="106"/>
    </location>
</feature>
<dbReference type="Gene3D" id="1.10.555.10">
    <property type="entry name" value="Rho GTPase activation protein"/>
    <property type="match status" value="1"/>
</dbReference>
<dbReference type="GO" id="GO:0007165">
    <property type="term" value="P:signal transduction"/>
    <property type="evidence" value="ECO:0007669"/>
    <property type="project" value="InterPro"/>
</dbReference>